<protein>
    <recommendedName>
        <fullName evidence="1">Heavy metal binding domain-containing protein</fullName>
    </recommendedName>
</protein>
<evidence type="ECO:0000313" key="2">
    <source>
        <dbReference type="EMBL" id="GAK76435.1"/>
    </source>
</evidence>
<name>A0A081DBY9_NONUL</name>
<gene>
    <name evidence="2" type="ORF">JCM19296_2032</name>
</gene>
<dbReference type="InterPro" id="IPR045800">
    <property type="entry name" value="HMBD"/>
</dbReference>
<evidence type="ECO:0000259" key="1">
    <source>
        <dbReference type="Pfam" id="PF19335"/>
    </source>
</evidence>
<reference evidence="2 3" key="1">
    <citation type="journal article" date="2014" name="Genome Announc.">
        <title>Draft Genome Sequences of Marine Flavobacterium Nonlabens Strains NR17, NR24, NR27, NR32, NR33, and Ara13.</title>
        <authorList>
            <person name="Nakanishi M."/>
            <person name="Meirelles P."/>
            <person name="Suzuki R."/>
            <person name="Takatani N."/>
            <person name="Mino S."/>
            <person name="Suda W."/>
            <person name="Oshima K."/>
            <person name="Hattori M."/>
            <person name="Ohkuma M."/>
            <person name="Hosokawa M."/>
            <person name="Miyashita K."/>
            <person name="Thompson F.L."/>
            <person name="Niwa A."/>
            <person name="Sawabe T."/>
            <person name="Sawabe T."/>
        </authorList>
    </citation>
    <scope>NUCLEOTIDE SEQUENCE [LARGE SCALE GENOMIC DNA]</scope>
    <source>
        <strain evidence="3">JCM19296</strain>
    </source>
</reference>
<accession>A0A081DBY9</accession>
<organism evidence="2 3">
    <name type="scientific">Nonlabens ulvanivorans</name>
    <name type="common">Persicivirga ulvanivorans</name>
    <dbReference type="NCBI Taxonomy" id="906888"/>
    <lineage>
        <taxon>Bacteria</taxon>
        <taxon>Pseudomonadati</taxon>
        <taxon>Bacteroidota</taxon>
        <taxon>Flavobacteriia</taxon>
        <taxon>Flavobacteriales</taxon>
        <taxon>Flavobacteriaceae</taxon>
        <taxon>Nonlabens</taxon>
    </lineage>
</organism>
<dbReference type="GO" id="GO:0046872">
    <property type="term" value="F:metal ion binding"/>
    <property type="evidence" value="ECO:0007669"/>
    <property type="project" value="InterPro"/>
</dbReference>
<dbReference type="AlphaFoldDB" id="A0A081DBY9"/>
<sequence length="65" mass="7252">MVSCKDNKAETKTETTEKQGKEYTSVYVCPMHCKDSGSDKEGKCDTCGMTLVKNEDHKANGHKHE</sequence>
<proteinExistence type="predicted"/>
<dbReference type="Proteomes" id="UP000028980">
    <property type="component" value="Unassembled WGS sequence"/>
</dbReference>
<feature type="domain" description="Heavy metal binding" evidence="1">
    <location>
        <begin position="26"/>
        <end position="54"/>
    </location>
</feature>
<dbReference type="EMBL" id="BBLG01000004">
    <property type="protein sequence ID" value="GAK76435.1"/>
    <property type="molecule type" value="Genomic_DNA"/>
</dbReference>
<dbReference type="Pfam" id="PF19335">
    <property type="entry name" value="HMBD"/>
    <property type="match status" value="1"/>
</dbReference>
<comment type="caution">
    <text evidence="2">The sequence shown here is derived from an EMBL/GenBank/DDBJ whole genome shotgun (WGS) entry which is preliminary data.</text>
</comment>
<evidence type="ECO:0000313" key="3">
    <source>
        <dbReference type="Proteomes" id="UP000028980"/>
    </source>
</evidence>